<protein>
    <submittedName>
        <fullName evidence="8">SusD family protein</fullName>
    </submittedName>
</protein>
<evidence type="ECO:0000256" key="2">
    <source>
        <dbReference type="ARBA" id="ARBA00006275"/>
    </source>
</evidence>
<dbReference type="AlphaFoldDB" id="A0A1M6XSN1"/>
<dbReference type="Pfam" id="PF14322">
    <property type="entry name" value="SusD-like_3"/>
    <property type="match status" value="1"/>
</dbReference>
<dbReference type="Gene3D" id="1.25.40.390">
    <property type="match status" value="1"/>
</dbReference>
<proteinExistence type="inferred from homology"/>
<evidence type="ECO:0000313" key="9">
    <source>
        <dbReference type="Proteomes" id="UP000184420"/>
    </source>
</evidence>
<dbReference type="EMBL" id="FRBL01000002">
    <property type="protein sequence ID" value="SHL08859.1"/>
    <property type="molecule type" value="Genomic_DNA"/>
</dbReference>
<dbReference type="InterPro" id="IPR011990">
    <property type="entry name" value="TPR-like_helical_dom_sf"/>
</dbReference>
<dbReference type="RefSeq" id="WP_073078511.1">
    <property type="nucleotide sequence ID" value="NZ_FRBL01000002.1"/>
</dbReference>
<dbReference type="GO" id="GO:0009279">
    <property type="term" value="C:cell outer membrane"/>
    <property type="evidence" value="ECO:0007669"/>
    <property type="project" value="UniProtKB-SubCell"/>
</dbReference>
<organism evidence="8 9">
    <name type="scientific">Chitinophaga jiangningensis</name>
    <dbReference type="NCBI Taxonomy" id="1419482"/>
    <lineage>
        <taxon>Bacteria</taxon>
        <taxon>Pseudomonadati</taxon>
        <taxon>Bacteroidota</taxon>
        <taxon>Chitinophagia</taxon>
        <taxon>Chitinophagales</taxon>
        <taxon>Chitinophagaceae</taxon>
        <taxon>Chitinophaga</taxon>
    </lineage>
</organism>
<dbReference type="PROSITE" id="PS51257">
    <property type="entry name" value="PROKAR_LIPOPROTEIN"/>
    <property type="match status" value="1"/>
</dbReference>
<dbReference type="OrthoDB" id="5694214at2"/>
<keyword evidence="5" id="KW-0998">Cell outer membrane</keyword>
<dbReference type="Proteomes" id="UP000184420">
    <property type="component" value="Unassembled WGS sequence"/>
</dbReference>
<evidence type="ECO:0000256" key="4">
    <source>
        <dbReference type="ARBA" id="ARBA00023136"/>
    </source>
</evidence>
<feature type="domain" description="RagB/SusD" evidence="6">
    <location>
        <begin position="327"/>
        <end position="482"/>
    </location>
</feature>
<comment type="similarity">
    <text evidence="2">Belongs to the SusD family.</text>
</comment>
<evidence type="ECO:0000259" key="7">
    <source>
        <dbReference type="Pfam" id="PF14322"/>
    </source>
</evidence>
<dbReference type="InterPro" id="IPR033985">
    <property type="entry name" value="SusD-like_N"/>
</dbReference>
<evidence type="ECO:0000256" key="1">
    <source>
        <dbReference type="ARBA" id="ARBA00004442"/>
    </source>
</evidence>
<name>A0A1M6XSN1_9BACT</name>
<comment type="subcellular location">
    <subcellularLocation>
        <location evidence="1">Cell outer membrane</location>
    </subcellularLocation>
</comment>
<dbReference type="STRING" id="1419482.SAMN05444266_1022"/>
<accession>A0A1M6XSN1</accession>
<reference evidence="8 9" key="1">
    <citation type="submission" date="2016-11" db="EMBL/GenBank/DDBJ databases">
        <authorList>
            <person name="Jaros S."/>
            <person name="Januszkiewicz K."/>
            <person name="Wedrychowicz H."/>
        </authorList>
    </citation>
    <scope>NUCLEOTIDE SEQUENCE [LARGE SCALE GENOMIC DNA]</scope>
    <source>
        <strain evidence="8 9">DSM 27406</strain>
    </source>
</reference>
<dbReference type="InterPro" id="IPR012944">
    <property type="entry name" value="SusD_RagB_dom"/>
</dbReference>
<gene>
    <name evidence="8" type="ORF">SAMN05444266_1022</name>
</gene>
<dbReference type="Pfam" id="PF07980">
    <property type="entry name" value="SusD_RagB"/>
    <property type="match status" value="1"/>
</dbReference>
<keyword evidence="9" id="KW-1185">Reference proteome</keyword>
<evidence type="ECO:0000256" key="5">
    <source>
        <dbReference type="ARBA" id="ARBA00023237"/>
    </source>
</evidence>
<dbReference type="SUPFAM" id="SSF48452">
    <property type="entry name" value="TPR-like"/>
    <property type="match status" value="1"/>
</dbReference>
<evidence type="ECO:0000256" key="3">
    <source>
        <dbReference type="ARBA" id="ARBA00022729"/>
    </source>
</evidence>
<keyword evidence="3" id="KW-0732">Signal</keyword>
<feature type="domain" description="SusD-like N-terminal" evidence="7">
    <location>
        <begin position="21"/>
        <end position="212"/>
    </location>
</feature>
<evidence type="ECO:0000313" key="8">
    <source>
        <dbReference type="EMBL" id="SHL08859.1"/>
    </source>
</evidence>
<evidence type="ECO:0000259" key="6">
    <source>
        <dbReference type="Pfam" id="PF07980"/>
    </source>
</evidence>
<sequence>MKHAIYLLIAAMLVTSCSKVLDEKPQAIAEENFYNSPAEVQAGLNAIYKPIRQGGSMGALYQCQLEIYTEYMYGRGSHAPLNDYAGLDNTNITRVGDIWAQFYEAIRNANIVIKKIPGAKSLNTADAARFMAEARFMRGLLYFHLVRNWAGVPLRTAENMSQLDVPRATTDATYQFLVEDLTYAADNLTDQPRLDGAPTRWSAKAVLADVYMNLHDYTKAKDAAEAVINSNKYALVQVAVADDYDKIFGPDVQASPEEVFYLKFSRTPADQGFSYPMYAHYPNSGYYKPGGYYTFYSDAVQNKFMTQWDKNDLRYKFNWYVQTFGLTSTTILNKKFSDKVTNTAAGNDFPMYRYADVVLFYAESAARAAGAPDANAMEMLNRVHRRAYGKPTAAPDAAVDFKLSDYNTLDAFVNLVVRERTYENCSEAKHWFDLKRLGTVKQVIQNMKGITVADKHLLWPIPTNEYNYNKAIDPVKDQNPGY</sequence>
<keyword evidence="4" id="KW-0472">Membrane</keyword>